<gene>
    <name evidence="1" type="ordered locus">RC1_3891</name>
</gene>
<dbReference type="Proteomes" id="UP000001591">
    <property type="component" value="Chromosome"/>
</dbReference>
<name>B6IY60_RHOCS</name>
<dbReference type="KEGG" id="rce:RC1_3891"/>
<sequence length="42" mass="4440">MTSRSHAISPISSVCFFIRSGQSAMDWPARVPIPPSAIPPSG</sequence>
<dbReference type="HOGENOM" id="CLU_3257003_0_0_5"/>
<dbReference type="EMBL" id="CP000613">
    <property type="protein sequence ID" value="ACJ01234.1"/>
    <property type="molecule type" value="Genomic_DNA"/>
</dbReference>
<organism evidence="1 2">
    <name type="scientific">Rhodospirillum centenum (strain ATCC 51521 / SW)</name>
    <dbReference type="NCBI Taxonomy" id="414684"/>
    <lineage>
        <taxon>Bacteria</taxon>
        <taxon>Pseudomonadati</taxon>
        <taxon>Pseudomonadota</taxon>
        <taxon>Alphaproteobacteria</taxon>
        <taxon>Rhodospirillales</taxon>
        <taxon>Rhodospirillaceae</taxon>
        <taxon>Rhodospirillum</taxon>
    </lineage>
</organism>
<accession>B6IY60</accession>
<reference evidence="1 2" key="1">
    <citation type="journal article" date="2010" name="BMC Genomics">
        <title>Metabolic flexibility revealed in the genome of the cyst-forming alpha-1 proteobacterium Rhodospirillum centenum.</title>
        <authorList>
            <person name="Lu Y.K."/>
            <person name="Marden J."/>
            <person name="Han M."/>
            <person name="Swingley W.D."/>
            <person name="Mastrian S.D."/>
            <person name="Chowdhury S.R."/>
            <person name="Hao J."/>
            <person name="Helmy T."/>
            <person name="Kim S."/>
            <person name="Kurdoglu A.A."/>
            <person name="Matthies H.J."/>
            <person name="Rollo D."/>
            <person name="Stothard P."/>
            <person name="Blankenship R.E."/>
            <person name="Bauer C.E."/>
            <person name="Touchman J.W."/>
        </authorList>
    </citation>
    <scope>NUCLEOTIDE SEQUENCE [LARGE SCALE GENOMIC DNA]</scope>
    <source>
        <strain evidence="2">ATCC 51521 / SW</strain>
    </source>
</reference>
<keyword evidence="2" id="KW-1185">Reference proteome</keyword>
<dbReference type="AlphaFoldDB" id="B6IY60"/>
<protein>
    <submittedName>
        <fullName evidence="1">Uncharacterized protein</fullName>
    </submittedName>
</protein>
<evidence type="ECO:0000313" key="2">
    <source>
        <dbReference type="Proteomes" id="UP000001591"/>
    </source>
</evidence>
<proteinExistence type="predicted"/>
<evidence type="ECO:0000313" key="1">
    <source>
        <dbReference type="EMBL" id="ACJ01234.1"/>
    </source>
</evidence>
<dbReference type="STRING" id="414684.RC1_3891"/>